<evidence type="ECO:0008006" key="7">
    <source>
        <dbReference type="Google" id="ProtNLM"/>
    </source>
</evidence>
<evidence type="ECO:0000313" key="5">
    <source>
        <dbReference type="EnsemblMetazoa" id="BGLB036826-PA"/>
    </source>
</evidence>
<dbReference type="InterPro" id="IPR001304">
    <property type="entry name" value="C-type_lectin-like"/>
</dbReference>
<sequence length="243" mass="27452">MDLSLLAVAILVFITMNSWFQEAGVCCVNNQNFYQVKLKTLGISSYYNDTSCRSKLECSLHCLSRNLTCQHFLYDNVKKICLCGAELRSTGVKPSSGQRLYSQSTKYCDLALGYNSTIMKTFGLCLKIVKNYTNYTSANKSCSTMQGQLVMVKSNATKESLLTIMQDMNIVSAWVGIDDIQSEGTYVWADGSVLTPEEMIVYIPRQPDNFNNSQDCTVIMKQYRGLDDTFCTNNEMYLCEYNN</sequence>
<evidence type="ECO:0000256" key="2">
    <source>
        <dbReference type="SAM" id="SignalP"/>
    </source>
</evidence>
<dbReference type="Gene3D" id="3.10.100.10">
    <property type="entry name" value="Mannose-Binding Protein A, subunit A"/>
    <property type="match status" value="1"/>
</dbReference>
<accession>A0A2C9M004</accession>
<evidence type="ECO:0000259" key="4">
    <source>
        <dbReference type="PROSITE" id="PS50948"/>
    </source>
</evidence>
<keyword evidence="2" id="KW-0732">Signal</keyword>
<dbReference type="PANTHER" id="PTHR22801">
    <property type="entry name" value="LITHOSTATHINE"/>
    <property type="match status" value="1"/>
</dbReference>
<feature type="chain" id="PRO_5012451836" description="C-type lectin domain-containing protein" evidence="2">
    <location>
        <begin position="21"/>
        <end position="243"/>
    </location>
</feature>
<dbReference type="InterPro" id="IPR016186">
    <property type="entry name" value="C-type_lectin-like/link_sf"/>
</dbReference>
<dbReference type="RefSeq" id="XP_013096903.2">
    <property type="nucleotide sequence ID" value="XM_013241449.2"/>
</dbReference>
<dbReference type="InterPro" id="IPR003609">
    <property type="entry name" value="Pan_app"/>
</dbReference>
<proteinExistence type="predicted"/>
<dbReference type="InterPro" id="IPR050801">
    <property type="entry name" value="Ca-Dep_Lectins_ImmuneDev"/>
</dbReference>
<dbReference type="AlphaFoldDB" id="A0A2C9M004"/>
<dbReference type="Pfam" id="PF00059">
    <property type="entry name" value="Lectin_C"/>
    <property type="match status" value="1"/>
</dbReference>
<dbReference type="OrthoDB" id="6071678at2759"/>
<dbReference type="Proteomes" id="UP000076420">
    <property type="component" value="Unassembled WGS sequence"/>
</dbReference>
<dbReference type="PROSITE" id="PS50948">
    <property type="entry name" value="PAN"/>
    <property type="match status" value="1"/>
</dbReference>
<feature type="domain" description="C-type lectin" evidence="3">
    <location>
        <begin position="121"/>
        <end position="240"/>
    </location>
</feature>
<dbReference type="PROSITE" id="PS50041">
    <property type="entry name" value="C_TYPE_LECTIN_2"/>
    <property type="match status" value="1"/>
</dbReference>
<protein>
    <recommendedName>
        <fullName evidence="7">C-type lectin domain-containing protein</fullName>
    </recommendedName>
</protein>
<dbReference type="SUPFAM" id="SSF56436">
    <property type="entry name" value="C-type lectin-like"/>
    <property type="match status" value="1"/>
</dbReference>
<feature type="domain" description="Apple" evidence="4">
    <location>
        <begin position="27"/>
        <end position="105"/>
    </location>
</feature>
<dbReference type="KEGG" id="bgt:106080130"/>
<gene>
    <name evidence="5" type="primary">106080130</name>
</gene>
<organism evidence="5 6">
    <name type="scientific">Biomphalaria glabrata</name>
    <name type="common">Bloodfluke planorb</name>
    <name type="synonym">Freshwater snail</name>
    <dbReference type="NCBI Taxonomy" id="6526"/>
    <lineage>
        <taxon>Eukaryota</taxon>
        <taxon>Metazoa</taxon>
        <taxon>Spiralia</taxon>
        <taxon>Lophotrochozoa</taxon>
        <taxon>Mollusca</taxon>
        <taxon>Gastropoda</taxon>
        <taxon>Heterobranchia</taxon>
        <taxon>Euthyneura</taxon>
        <taxon>Panpulmonata</taxon>
        <taxon>Hygrophila</taxon>
        <taxon>Lymnaeoidea</taxon>
        <taxon>Planorbidae</taxon>
        <taxon>Biomphalaria</taxon>
    </lineage>
</organism>
<dbReference type="PROSITE" id="PS00615">
    <property type="entry name" value="C_TYPE_LECTIN_1"/>
    <property type="match status" value="1"/>
</dbReference>
<evidence type="ECO:0000259" key="3">
    <source>
        <dbReference type="PROSITE" id="PS50041"/>
    </source>
</evidence>
<dbReference type="PANTHER" id="PTHR22801:SF63">
    <property type="entry name" value="C-TYPE LECTIN DOMAIN-CONTAINING PROTEIN"/>
    <property type="match status" value="1"/>
</dbReference>
<dbReference type="InterPro" id="IPR016187">
    <property type="entry name" value="CTDL_fold"/>
</dbReference>
<evidence type="ECO:0000313" key="6">
    <source>
        <dbReference type="Proteomes" id="UP000076420"/>
    </source>
</evidence>
<dbReference type="SMART" id="SM00034">
    <property type="entry name" value="CLECT"/>
    <property type="match status" value="1"/>
</dbReference>
<dbReference type="CDD" id="cd00037">
    <property type="entry name" value="CLECT"/>
    <property type="match status" value="1"/>
</dbReference>
<dbReference type="VEuPathDB" id="VectorBase:BGLAX_039835"/>
<feature type="signal peptide" evidence="2">
    <location>
        <begin position="1"/>
        <end position="20"/>
    </location>
</feature>
<keyword evidence="1" id="KW-1015">Disulfide bond</keyword>
<dbReference type="VEuPathDB" id="VectorBase:BGLB036826"/>
<reference evidence="5" key="1">
    <citation type="submission" date="2020-05" db="UniProtKB">
        <authorList>
            <consortium name="EnsemblMetazoa"/>
        </authorList>
    </citation>
    <scope>IDENTIFICATION</scope>
    <source>
        <strain evidence="5">BB02</strain>
    </source>
</reference>
<dbReference type="InterPro" id="IPR018378">
    <property type="entry name" value="C-type_lectin_CS"/>
</dbReference>
<name>A0A2C9M004_BIOGL</name>
<evidence type="ECO:0000256" key="1">
    <source>
        <dbReference type="ARBA" id="ARBA00023157"/>
    </source>
</evidence>
<dbReference type="EnsemblMetazoa" id="BGLB036826-RA">
    <property type="protein sequence ID" value="BGLB036826-PA"/>
    <property type="gene ID" value="BGLB036826"/>
</dbReference>